<gene>
    <name evidence="1" type="ORF">JOF53_003036</name>
</gene>
<evidence type="ECO:0000313" key="2">
    <source>
        <dbReference type="Proteomes" id="UP001519363"/>
    </source>
</evidence>
<accession>A0ABS5AC64</accession>
<evidence type="ECO:0000313" key="1">
    <source>
        <dbReference type="EMBL" id="MBP2474164.1"/>
    </source>
</evidence>
<reference evidence="1 2" key="1">
    <citation type="submission" date="2021-03" db="EMBL/GenBank/DDBJ databases">
        <title>Sequencing the genomes of 1000 actinobacteria strains.</title>
        <authorList>
            <person name="Klenk H.-P."/>
        </authorList>
    </citation>
    <scope>NUCLEOTIDE SEQUENCE [LARGE SCALE GENOMIC DNA]</scope>
    <source>
        <strain evidence="1 2">DSM 44580</strain>
    </source>
</reference>
<proteinExistence type="predicted"/>
<dbReference type="RefSeq" id="WP_086788643.1">
    <property type="nucleotide sequence ID" value="NZ_JAGIOO010000001.1"/>
</dbReference>
<keyword evidence="2" id="KW-1185">Reference proteome</keyword>
<evidence type="ECO:0008006" key="3">
    <source>
        <dbReference type="Google" id="ProtNLM"/>
    </source>
</evidence>
<protein>
    <recommendedName>
        <fullName evidence="3">Transcriptional regulator, AbiEi antitoxin, Type IV TA system</fullName>
    </recommendedName>
</protein>
<comment type="caution">
    <text evidence="1">The sequence shown here is derived from an EMBL/GenBank/DDBJ whole genome shotgun (WGS) entry which is preliminary data.</text>
</comment>
<dbReference type="Proteomes" id="UP001519363">
    <property type="component" value="Unassembled WGS sequence"/>
</dbReference>
<dbReference type="EMBL" id="JAGIOO010000001">
    <property type="protein sequence ID" value="MBP2474164.1"/>
    <property type="molecule type" value="Genomic_DNA"/>
</dbReference>
<name>A0ABS5AC64_9PSEU</name>
<sequence length="299" mass="32611">MPSPTWLDRTCSPDGLLSRERALALGVRDGALAHAVRTGVLHRLQRGCYLRADTPPSPEARARAALRAAGRATAVASHHTAARLHGLALPPDPGPEHVTVPRAYRHIRRRELVSHSGALPEDHVTRVRGVPVTTVPRTVLDLARLLPRLPAVWLVEHALHHELTTHRALSTCLDTLPTAPGDRELRARLDAATGGASSYLACAARLALADAHLPLFADNHHLVTAGLSLGQVAGAYPSHQLALVFLEPNTPRGRRWLPLGWRVLTFSWRDILHTPSKFTTTIAEALDRSHPGRSNRTDR</sequence>
<organism evidence="1 2">
    <name type="scientific">Crossiella equi</name>
    <dbReference type="NCBI Taxonomy" id="130796"/>
    <lineage>
        <taxon>Bacteria</taxon>
        <taxon>Bacillati</taxon>
        <taxon>Actinomycetota</taxon>
        <taxon>Actinomycetes</taxon>
        <taxon>Pseudonocardiales</taxon>
        <taxon>Pseudonocardiaceae</taxon>
        <taxon>Crossiella</taxon>
    </lineage>
</organism>